<accession>A0A3M0A9X0</accession>
<comment type="similarity">
    <text evidence="9">Belongs to the DNA polymerase type-C family. DnaE2 subfamily.</text>
</comment>
<comment type="catalytic activity">
    <reaction evidence="8 9">
        <text>DNA(n) + a 2'-deoxyribonucleoside 5'-triphosphate = DNA(n+1) + diphosphate</text>
        <dbReference type="Rhea" id="RHEA:22508"/>
        <dbReference type="Rhea" id="RHEA-COMP:17339"/>
        <dbReference type="Rhea" id="RHEA-COMP:17340"/>
        <dbReference type="ChEBI" id="CHEBI:33019"/>
        <dbReference type="ChEBI" id="CHEBI:61560"/>
        <dbReference type="ChEBI" id="CHEBI:173112"/>
        <dbReference type="EC" id="2.7.7.7"/>
    </reaction>
</comment>
<reference evidence="11 12" key="1">
    <citation type="submission" date="2018-10" db="EMBL/GenBank/DDBJ databases">
        <title>Genomic Encyclopedia of Type Strains, Phase IV (KMG-IV): sequencing the most valuable type-strain genomes for metagenomic binning, comparative biology and taxonomic classification.</title>
        <authorList>
            <person name="Goeker M."/>
        </authorList>
    </citation>
    <scope>NUCLEOTIDE SEQUENCE [LARGE SCALE GENOMIC DNA]</scope>
    <source>
        <strain evidence="11 12">DSM 25080</strain>
    </source>
</reference>
<dbReference type="SUPFAM" id="SSF89550">
    <property type="entry name" value="PHP domain-like"/>
    <property type="match status" value="1"/>
</dbReference>
<keyword evidence="3 9" id="KW-0548">Nucleotidyltransferase</keyword>
<keyword evidence="1 9" id="KW-0963">Cytoplasm</keyword>
<dbReference type="OrthoDB" id="9803237at2"/>
<dbReference type="PANTHER" id="PTHR32294:SF4">
    <property type="entry name" value="ERROR-PRONE DNA POLYMERASE"/>
    <property type="match status" value="1"/>
</dbReference>
<dbReference type="InterPro" id="IPR003141">
    <property type="entry name" value="Pol/His_phosphatase_N"/>
</dbReference>
<dbReference type="NCBIfam" id="NF004225">
    <property type="entry name" value="PRK05672.1"/>
    <property type="match status" value="1"/>
</dbReference>
<dbReference type="InterPro" id="IPR040982">
    <property type="entry name" value="DNA_pol3_finger"/>
</dbReference>
<keyword evidence="12" id="KW-1185">Reference proteome</keyword>
<dbReference type="GO" id="GO:0008408">
    <property type="term" value="F:3'-5' exonuclease activity"/>
    <property type="evidence" value="ECO:0007669"/>
    <property type="project" value="InterPro"/>
</dbReference>
<name>A0A3M0A9X0_9GAMM</name>
<proteinExistence type="inferred from homology"/>
<evidence type="ECO:0000256" key="5">
    <source>
        <dbReference type="ARBA" id="ARBA00022763"/>
    </source>
</evidence>
<dbReference type="InterPro" id="IPR004013">
    <property type="entry name" value="PHP_dom"/>
</dbReference>
<dbReference type="GO" id="GO:0005737">
    <property type="term" value="C:cytoplasm"/>
    <property type="evidence" value="ECO:0007669"/>
    <property type="project" value="UniProtKB-SubCell"/>
</dbReference>
<dbReference type="HAMAP" id="MF_01902">
    <property type="entry name" value="DNApol_error_prone"/>
    <property type="match status" value="1"/>
</dbReference>
<feature type="domain" description="Polymerase/histidinol phosphatase N-terminal" evidence="10">
    <location>
        <begin position="4"/>
        <end position="71"/>
    </location>
</feature>
<dbReference type="Pfam" id="PF02811">
    <property type="entry name" value="PHP"/>
    <property type="match status" value="1"/>
</dbReference>
<sequence length="1059" mass="118932">MQYAELFCRSNFSFLHSASHPEELVDQADDLGYDAIAITDECSLAGVVKAHVAAAKRDIDLVIGSYFKIGDHHNPIAELILLAPNRDAYGQISALITKARRRSEKGHYQLTLEDLNNGLKSCLAIWFVSSVKQQCYRLAPLLIKAFPKGVWLGIQYHLDAQFIAHYKQCLSLATEYHLMMTCVGNIRMHHRDRQPLLDVLTAIRQNTTLTELGLHASKNRECALQNLQQIHRRFPEALIKESIHIAQQCHFSLDELRYNYPAELVPSNKTPSEWLSELVHDGCKKRWPEGANDQVTKQIKYELNVIRELKYEHYFLTVHDIVQFARSQHILCQGRGSAANSAVCYALFITEVDPAQSNLLFERFISKERNEPPDIDVDFEHHRREEVIQYIYKKYGRDRAALAATVITYRPRSAIRDVGKAIGLDAVVVNKLAKSLAWWDRSGDLETRLGEANLSTRSPITKHYAFLIKEILGMPRHLSQHVGGFIVTDAPVYSLVPIENAAMEGRTIIQWDKDDIEALGLLKIDVLALGMLSAIQKSLAAINVYSATPVTLASIPADCPKTYGMLSRGDSIGVFQVESRAQMNMLPRLQPNCFYDLVIEVALVRPGPIQGDMVHPYLRRRQGLEQVDYANEAVQAVLERTLGVPIFQEQVIKLAMVAAGFSGGQADQLRRAMANWRRNGELAQFKEPVITGMLERGHSLDFAERLFRQMEGFGDYGFPESHAASFALLVYISAWLKCHYPAAFYCGLLNSQPMGFYSPSQLLQDAKRHGVDILPIDINHSHWDYQLEVLSEASPLRASQGSPQISTDSAATITTQSPSLRVGFRQIKGFSKPSADEITSRRLKQLISGANDAKKRCKIASDQLEKLIAAGAFNQLDGNKHLSHWLVQGVSEAVLTHDNIERTKVSLAEPSPWDQLADDYQHTGITLNQHPLWLLQETNPINQCTNAQDCFSLHQGRWVQIAGIVSCRQRPSTASGLVFLTLEDHTGNHNVIVEKAVQERCRKALLAGQLLHIKGVIERVDPPKLQAHGETSTLIHIKAGHIEDISHLLNSEHQSRDFH</sequence>
<evidence type="ECO:0000256" key="6">
    <source>
        <dbReference type="ARBA" id="ARBA00022932"/>
    </source>
</evidence>
<dbReference type="CDD" id="cd04485">
    <property type="entry name" value="DnaE_OBF"/>
    <property type="match status" value="1"/>
</dbReference>
<evidence type="ECO:0000256" key="2">
    <source>
        <dbReference type="ARBA" id="ARBA00022679"/>
    </source>
</evidence>
<evidence type="ECO:0000256" key="8">
    <source>
        <dbReference type="ARBA" id="ARBA00049244"/>
    </source>
</evidence>
<keyword evidence="7 9" id="KW-0234">DNA repair</keyword>
<dbReference type="Gene3D" id="1.10.150.870">
    <property type="match status" value="1"/>
</dbReference>
<dbReference type="Pfam" id="PF07733">
    <property type="entry name" value="DNA_pol3_alpha"/>
    <property type="match status" value="1"/>
</dbReference>
<dbReference type="Gene3D" id="3.20.20.140">
    <property type="entry name" value="Metal-dependent hydrolases"/>
    <property type="match status" value="1"/>
</dbReference>
<evidence type="ECO:0000256" key="9">
    <source>
        <dbReference type="HAMAP-Rule" id="MF_01902"/>
    </source>
</evidence>
<evidence type="ECO:0000259" key="10">
    <source>
        <dbReference type="SMART" id="SM00481"/>
    </source>
</evidence>
<dbReference type="GO" id="GO:0006281">
    <property type="term" value="P:DNA repair"/>
    <property type="evidence" value="ECO:0007669"/>
    <property type="project" value="UniProtKB-UniRule"/>
</dbReference>
<dbReference type="PANTHER" id="PTHR32294">
    <property type="entry name" value="DNA POLYMERASE III SUBUNIT ALPHA"/>
    <property type="match status" value="1"/>
</dbReference>
<dbReference type="InterPro" id="IPR029460">
    <property type="entry name" value="DNAPol_HHH"/>
</dbReference>
<evidence type="ECO:0000256" key="3">
    <source>
        <dbReference type="ARBA" id="ARBA00022695"/>
    </source>
</evidence>
<dbReference type="EC" id="2.7.7.7" evidence="9"/>
<evidence type="ECO:0000313" key="11">
    <source>
        <dbReference type="EMBL" id="RMA81337.1"/>
    </source>
</evidence>
<dbReference type="InterPro" id="IPR011708">
    <property type="entry name" value="DNA_pol3_alpha_NTPase_dom"/>
</dbReference>
<dbReference type="Proteomes" id="UP000267187">
    <property type="component" value="Unassembled WGS sequence"/>
</dbReference>
<dbReference type="CDD" id="cd07434">
    <property type="entry name" value="PHP_PolIIIA_DnaE2"/>
    <property type="match status" value="1"/>
</dbReference>
<comment type="function">
    <text evidence="9">DNA polymerase involved in damage-induced mutagenesis and translesion synthesis (TLS). It is not the major replicative DNA polymerase.</text>
</comment>
<protein>
    <recommendedName>
        <fullName evidence="9">Error-prone DNA polymerase</fullName>
        <ecNumber evidence="9">2.7.7.7</ecNumber>
    </recommendedName>
</protein>
<dbReference type="RefSeq" id="WP_121876483.1">
    <property type="nucleotide sequence ID" value="NZ_REFJ01000002.1"/>
</dbReference>
<keyword evidence="2 9" id="KW-0808">Transferase</keyword>
<dbReference type="Pfam" id="PF14579">
    <property type="entry name" value="HHH_6"/>
    <property type="match status" value="1"/>
</dbReference>
<evidence type="ECO:0000256" key="1">
    <source>
        <dbReference type="ARBA" id="ARBA00022490"/>
    </source>
</evidence>
<evidence type="ECO:0000256" key="7">
    <source>
        <dbReference type="ARBA" id="ARBA00023204"/>
    </source>
</evidence>
<dbReference type="GO" id="GO:0003887">
    <property type="term" value="F:DNA-directed DNA polymerase activity"/>
    <property type="evidence" value="ECO:0007669"/>
    <property type="project" value="UniProtKB-UniRule"/>
</dbReference>
<dbReference type="Pfam" id="PF17657">
    <property type="entry name" value="DNA_pol3_finger"/>
    <property type="match status" value="1"/>
</dbReference>
<comment type="subcellular location">
    <subcellularLocation>
        <location evidence="9">Cytoplasm</location>
    </subcellularLocation>
</comment>
<keyword evidence="6 9" id="KW-0239">DNA-directed DNA polymerase</keyword>
<dbReference type="InterPro" id="IPR016195">
    <property type="entry name" value="Pol/histidinol_Pase-like"/>
</dbReference>
<dbReference type="InterPro" id="IPR023073">
    <property type="entry name" value="DnaE2"/>
</dbReference>
<dbReference type="AlphaFoldDB" id="A0A3M0A9X0"/>
<keyword evidence="5 9" id="KW-0227">DNA damage</keyword>
<dbReference type="SMART" id="SM00481">
    <property type="entry name" value="POLIIIAc"/>
    <property type="match status" value="1"/>
</dbReference>
<evidence type="ECO:0000256" key="4">
    <source>
        <dbReference type="ARBA" id="ARBA00022705"/>
    </source>
</evidence>
<keyword evidence="4 9" id="KW-0235">DNA replication</keyword>
<dbReference type="EMBL" id="REFJ01000002">
    <property type="protein sequence ID" value="RMA81337.1"/>
    <property type="molecule type" value="Genomic_DNA"/>
</dbReference>
<evidence type="ECO:0000313" key="12">
    <source>
        <dbReference type="Proteomes" id="UP000267187"/>
    </source>
</evidence>
<dbReference type="GO" id="GO:0006260">
    <property type="term" value="P:DNA replication"/>
    <property type="evidence" value="ECO:0007669"/>
    <property type="project" value="UniProtKB-KW"/>
</dbReference>
<organism evidence="11 12">
    <name type="scientific">Umboniibacter marinipuniceus</name>
    <dbReference type="NCBI Taxonomy" id="569599"/>
    <lineage>
        <taxon>Bacteria</taxon>
        <taxon>Pseudomonadati</taxon>
        <taxon>Pseudomonadota</taxon>
        <taxon>Gammaproteobacteria</taxon>
        <taxon>Cellvibrionales</taxon>
        <taxon>Cellvibrionaceae</taxon>
        <taxon>Umboniibacter</taxon>
    </lineage>
</organism>
<dbReference type="NCBIfam" id="TIGR00594">
    <property type="entry name" value="polc"/>
    <property type="match status" value="1"/>
</dbReference>
<dbReference type="InterPro" id="IPR004805">
    <property type="entry name" value="DnaE2/DnaE/PolC"/>
</dbReference>
<comment type="caution">
    <text evidence="11">The sequence shown here is derived from an EMBL/GenBank/DDBJ whole genome shotgun (WGS) entry which is preliminary data.</text>
</comment>
<gene>
    <name evidence="9" type="primary">dnaE2</name>
    <name evidence="11" type="ORF">DFR27_1154</name>
</gene>